<accession>A0A4U1BHP0</accession>
<evidence type="ECO:0000256" key="1">
    <source>
        <dbReference type="ARBA" id="ARBA00009919"/>
    </source>
</evidence>
<evidence type="ECO:0000313" key="3">
    <source>
        <dbReference type="EMBL" id="TKB50584.1"/>
    </source>
</evidence>
<dbReference type="Pfam" id="PF00899">
    <property type="entry name" value="ThiF"/>
    <property type="match status" value="1"/>
</dbReference>
<dbReference type="InterPro" id="IPR000594">
    <property type="entry name" value="ThiF_NAD_FAD-bd"/>
</dbReference>
<dbReference type="GO" id="GO:0016779">
    <property type="term" value="F:nucleotidyltransferase activity"/>
    <property type="evidence" value="ECO:0007669"/>
    <property type="project" value="TreeGrafter"/>
</dbReference>
<evidence type="ECO:0000259" key="2">
    <source>
        <dbReference type="Pfam" id="PF00899"/>
    </source>
</evidence>
<dbReference type="FunFam" id="3.40.50.720:FF:000080">
    <property type="entry name" value="Thiazole biosynthesis adenylyltransferase ThiF"/>
    <property type="match status" value="1"/>
</dbReference>
<feature type="domain" description="THIF-type NAD/FAD binding fold" evidence="2">
    <location>
        <begin position="10"/>
        <end position="241"/>
    </location>
</feature>
<name>A0A4U1BHP0_9GAMM</name>
<evidence type="ECO:0000313" key="4">
    <source>
        <dbReference type="Proteomes" id="UP000305674"/>
    </source>
</evidence>
<dbReference type="PANTHER" id="PTHR10953:SF240">
    <property type="entry name" value="SULFUR CARRIER PROTEIN THIS ADENYLYLTRANSFERASE"/>
    <property type="match status" value="1"/>
</dbReference>
<gene>
    <name evidence="3" type="ORF">FCL40_05385</name>
</gene>
<comment type="caution">
    <text evidence="3">The sequence shown here is derived from an EMBL/GenBank/DDBJ whole genome shotgun (WGS) entry which is preliminary data.</text>
</comment>
<dbReference type="Proteomes" id="UP000305674">
    <property type="component" value="Unassembled WGS sequence"/>
</dbReference>
<dbReference type="GO" id="GO:0008641">
    <property type="term" value="F:ubiquitin-like modifier activating enzyme activity"/>
    <property type="evidence" value="ECO:0007669"/>
    <property type="project" value="InterPro"/>
</dbReference>
<dbReference type="GO" id="GO:0005829">
    <property type="term" value="C:cytosol"/>
    <property type="evidence" value="ECO:0007669"/>
    <property type="project" value="TreeGrafter"/>
</dbReference>
<proteinExistence type="inferred from homology"/>
<dbReference type="Gene3D" id="3.40.50.720">
    <property type="entry name" value="NAD(P)-binding Rossmann-like Domain"/>
    <property type="match status" value="1"/>
</dbReference>
<dbReference type="GO" id="GO:0004792">
    <property type="term" value="F:thiosulfate-cyanide sulfurtransferase activity"/>
    <property type="evidence" value="ECO:0007669"/>
    <property type="project" value="TreeGrafter"/>
</dbReference>
<sequence>MLSDHQFLRYGRQMLLPGWGEPGQRQLAQTSVAIIGLGGLGVPVLANLAGCGVGRLLLLDGDTLSLSNLHRQWIYRRSDVGQPKARLARRWALGLNPEIRVEAFAQMADEALLHRLLAEVDLVLDCTDTLESRQRINRVCVRLQRPLVSAAAIGWQGQLQLILPGGPCFACFCPEGEGAEPMRCSEAGVAPPVVSAIGALQATLALKWLLGEQVGSDQLHRFDGRTFSWRQFTLAANPHCPLCGEHHETDY</sequence>
<organism evidence="3 4">
    <name type="scientific">Ferrimonas sediminicola</name>
    <dbReference type="NCBI Taxonomy" id="2569538"/>
    <lineage>
        <taxon>Bacteria</taxon>
        <taxon>Pseudomonadati</taxon>
        <taxon>Pseudomonadota</taxon>
        <taxon>Gammaproteobacteria</taxon>
        <taxon>Alteromonadales</taxon>
        <taxon>Ferrimonadaceae</taxon>
        <taxon>Ferrimonas</taxon>
    </lineage>
</organism>
<keyword evidence="4" id="KW-1185">Reference proteome</keyword>
<dbReference type="PANTHER" id="PTHR10953">
    <property type="entry name" value="UBIQUITIN-ACTIVATING ENZYME E1"/>
    <property type="match status" value="1"/>
</dbReference>
<protein>
    <submittedName>
        <fullName evidence="3">HesA/MoeB/ThiF family protein</fullName>
    </submittedName>
</protein>
<dbReference type="EMBL" id="SWCI01000002">
    <property type="protein sequence ID" value="TKB50584.1"/>
    <property type="molecule type" value="Genomic_DNA"/>
</dbReference>
<dbReference type="InterPro" id="IPR045886">
    <property type="entry name" value="ThiF/MoeB/HesA"/>
</dbReference>
<dbReference type="AlphaFoldDB" id="A0A4U1BHP0"/>
<dbReference type="OrthoDB" id="9804286at2"/>
<dbReference type="GO" id="GO:0008146">
    <property type="term" value="F:sulfotransferase activity"/>
    <property type="evidence" value="ECO:0007669"/>
    <property type="project" value="TreeGrafter"/>
</dbReference>
<dbReference type="SUPFAM" id="SSF69572">
    <property type="entry name" value="Activating enzymes of the ubiquitin-like proteins"/>
    <property type="match status" value="1"/>
</dbReference>
<reference evidence="3 4" key="1">
    <citation type="submission" date="2019-04" db="EMBL/GenBank/DDBJ databases">
        <authorList>
            <person name="Hwang J.C."/>
        </authorList>
    </citation>
    <scope>NUCLEOTIDE SEQUENCE [LARGE SCALE GENOMIC DNA]</scope>
    <source>
        <strain evidence="3 4">IMCC35001</strain>
    </source>
</reference>
<dbReference type="CDD" id="cd00757">
    <property type="entry name" value="ThiF_MoeB_HesA_family"/>
    <property type="match status" value="1"/>
</dbReference>
<comment type="similarity">
    <text evidence="1">Belongs to the HesA/MoeB/ThiF family.</text>
</comment>
<dbReference type="RefSeq" id="WP_136852091.1">
    <property type="nucleotide sequence ID" value="NZ_SWCI01000002.1"/>
</dbReference>
<dbReference type="InterPro" id="IPR035985">
    <property type="entry name" value="Ubiquitin-activating_enz"/>
</dbReference>